<dbReference type="Gene3D" id="3.30.420.40">
    <property type="match status" value="2"/>
</dbReference>
<comment type="similarity">
    <text evidence="1 4">Belongs to the heat shock protein 70 family.</text>
</comment>
<accession>A0ABR9XTP8</accession>
<gene>
    <name evidence="6" type="ORF">INT08_08650</name>
</gene>
<dbReference type="SUPFAM" id="SSF53067">
    <property type="entry name" value="Actin-like ATPase domain"/>
    <property type="match status" value="2"/>
</dbReference>
<dbReference type="PROSITE" id="PS01036">
    <property type="entry name" value="HSP70_3"/>
    <property type="match status" value="1"/>
</dbReference>
<keyword evidence="7" id="KW-1185">Reference proteome</keyword>
<dbReference type="PRINTS" id="PR00301">
    <property type="entry name" value="HEATSHOCK70"/>
</dbReference>
<dbReference type="InterPro" id="IPR013126">
    <property type="entry name" value="Hsp_70_fam"/>
</dbReference>
<dbReference type="InterPro" id="IPR043129">
    <property type="entry name" value="ATPase_NBD"/>
</dbReference>
<evidence type="ECO:0000256" key="1">
    <source>
        <dbReference type="ARBA" id="ARBA00007381"/>
    </source>
</evidence>
<dbReference type="PANTHER" id="PTHR19375">
    <property type="entry name" value="HEAT SHOCK PROTEIN 70KDA"/>
    <property type="match status" value="1"/>
</dbReference>
<evidence type="ECO:0000313" key="7">
    <source>
        <dbReference type="Proteomes" id="UP000619838"/>
    </source>
</evidence>
<sequence length="539" mass="59332">MTLALDFGTTNTVIARWNETLQETDIPDLAGLTRTCPLPGGSATSVIPSLIHIAPGGERLIGAQVEDAGLSSHPATFRWLKMDLLRSGGANRSRRVSGELLYPRTAATDLVDRILLFLNGHYGGIDEELVLTVPVEAYDHYLDWLENTARKRFSGSIRLIDEATACILGYEGRIEENSACCIIDFGGGTLDISIVRTTQETRDRGTCRVLGRAGEEIGGMMIDNWLLQHIRRKESLSDADIADIGTSLLTAAEEAKIALSNGSEKADITAYNDLTGKLTSTTVTASELCDILEQEREPGNYSLYQLLTRTLDRALEAARTGTGTTKEELSAVFLVGGSSMLPGVTQRVRDYFPDCRIHSNRPFDAVARGACRYNATAIDQTLTHDYCLQSWNRSKKQFELVPVVPRGTAYPTSGPVSSKYIKAACQDQQVLGMVIYERSVMQRPGISFVHGADGLYPADRATGQEERDKPLNPEDHDFIHAVPPCTPGTRRFIAGFGVDEQRRLTLWLQDTLEGNRSYIRLRDSRILPLPVSDVPVVRL</sequence>
<evidence type="ECO:0000256" key="4">
    <source>
        <dbReference type="RuleBase" id="RU003322"/>
    </source>
</evidence>
<organism evidence="6 7">
    <name type="scientific">Prosthecochloris ethylica</name>
    <dbReference type="NCBI Taxonomy" id="2743976"/>
    <lineage>
        <taxon>Bacteria</taxon>
        <taxon>Pseudomonadati</taxon>
        <taxon>Chlorobiota</taxon>
        <taxon>Chlorobiia</taxon>
        <taxon>Chlorobiales</taxon>
        <taxon>Chlorobiaceae</taxon>
        <taxon>Prosthecochloris</taxon>
    </lineage>
</organism>
<evidence type="ECO:0000313" key="6">
    <source>
        <dbReference type="EMBL" id="MBF0637238.1"/>
    </source>
</evidence>
<feature type="compositionally biased region" description="Basic and acidic residues" evidence="5">
    <location>
        <begin position="462"/>
        <end position="477"/>
    </location>
</feature>
<protein>
    <submittedName>
        <fullName evidence="6">Hsp70 family protein</fullName>
    </submittedName>
</protein>
<name>A0ABR9XTP8_9CHLB</name>
<dbReference type="PROSITE" id="PS00329">
    <property type="entry name" value="HSP70_2"/>
    <property type="match status" value="1"/>
</dbReference>
<evidence type="ECO:0000256" key="2">
    <source>
        <dbReference type="ARBA" id="ARBA00022741"/>
    </source>
</evidence>
<dbReference type="Proteomes" id="UP000619838">
    <property type="component" value="Unassembled WGS sequence"/>
</dbReference>
<proteinExistence type="inferred from homology"/>
<dbReference type="Pfam" id="PF00012">
    <property type="entry name" value="HSP70"/>
    <property type="match status" value="1"/>
</dbReference>
<keyword evidence="2 4" id="KW-0547">Nucleotide-binding</keyword>
<comment type="caution">
    <text evidence="6">The sequence shown here is derived from an EMBL/GenBank/DDBJ whole genome shotgun (WGS) entry which is preliminary data.</text>
</comment>
<evidence type="ECO:0000256" key="5">
    <source>
        <dbReference type="SAM" id="MobiDB-lite"/>
    </source>
</evidence>
<dbReference type="Gene3D" id="3.90.640.10">
    <property type="entry name" value="Actin, Chain A, domain 4"/>
    <property type="match status" value="1"/>
</dbReference>
<dbReference type="InterPro" id="IPR018181">
    <property type="entry name" value="Heat_shock_70_CS"/>
</dbReference>
<keyword evidence="3 4" id="KW-0067">ATP-binding</keyword>
<dbReference type="EMBL" id="JADGII010000014">
    <property type="protein sequence ID" value="MBF0637238.1"/>
    <property type="molecule type" value="Genomic_DNA"/>
</dbReference>
<evidence type="ECO:0000256" key="3">
    <source>
        <dbReference type="ARBA" id="ARBA00022840"/>
    </source>
</evidence>
<feature type="region of interest" description="Disordered" evidence="5">
    <location>
        <begin position="457"/>
        <end position="477"/>
    </location>
</feature>
<reference evidence="6 7" key="1">
    <citation type="journal article" date="2020" name="Microorganisms">
        <title>Simultaneous Genome Sequencing of Prosthecochloris ethylica and Desulfuromonas acetoxidans within a Syntrophic Mixture Reveals Unique Pili and Protein Interactions.</title>
        <authorList>
            <person name="Kyndt J.A."/>
            <person name="Van Beeumen J.J."/>
            <person name="Meyer T.E."/>
        </authorList>
    </citation>
    <scope>NUCLEOTIDE SEQUENCE [LARGE SCALE GENOMIC DNA]</scope>
    <source>
        <strain evidence="6 7">N3</strain>
    </source>
</reference>
<dbReference type="RefSeq" id="WP_175187610.1">
    <property type="nucleotide sequence ID" value="NZ_JABVZQ010000013.1"/>
</dbReference>